<dbReference type="InParanoid" id="A0A1S3HCS2"/>
<dbReference type="AlphaFoldDB" id="A0A1S3HCS2"/>
<dbReference type="GO" id="GO:0005509">
    <property type="term" value="F:calcium ion binding"/>
    <property type="evidence" value="ECO:0007669"/>
    <property type="project" value="InterPro"/>
</dbReference>
<protein>
    <submittedName>
        <fullName evidence="6">Leucine-rich repeat-containing protein 74A</fullName>
    </submittedName>
</protein>
<dbReference type="OrthoDB" id="120976at2759"/>
<evidence type="ECO:0000256" key="2">
    <source>
        <dbReference type="SAM" id="Coils"/>
    </source>
</evidence>
<proteinExistence type="predicted"/>
<feature type="compositionally biased region" description="Polar residues" evidence="3">
    <location>
        <begin position="43"/>
        <end position="57"/>
    </location>
</feature>
<dbReference type="CDD" id="cd00051">
    <property type="entry name" value="EFh"/>
    <property type="match status" value="1"/>
</dbReference>
<dbReference type="PROSITE" id="PS50222">
    <property type="entry name" value="EF_HAND_2"/>
    <property type="match status" value="2"/>
</dbReference>
<dbReference type="InterPro" id="IPR032675">
    <property type="entry name" value="LRR_dom_sf"/>
</dbReference>
<dbReference type="InterPro" id="IPR018247">
    <property type="entry name" value="EF_Hand_1_Ca_BS"/>
</dbReference>
<dbReference type="InterPro" id="IPR001611">
    <property type="entry name" value="Leu-rich_rpt"/>
</dbReference>
<sequence>MSVLPHIPNVTRAHTFTYPERAGSPRKTPVPRQSARSRFVRTPVSSLPSRATSSSGPRQPVANKFLRPIELYKPPGGKRRLPPRFAAFDCIPSEIKETNYDIDLDNDEEYDTDLEEEDNSKEEQHDTSGESLYIRVCEQLGVPPISYYVRHMDEPEFKMLYRSMGPESARALSIPMQKNLKMTNIDLSWNWIESTGAKAFAKTLQENYFITDMNLSNNKLGSAGVRLLYEAVRDSIFLRSVNLSGNEICSKDTKYLADILLTNTVLMDLNLSHNQIDDAGCLTLAPAIAMNDSLVSLDLSWNHIRMNGGVALSRAITDNISIQFLNLAMNGLASSGSIALAKALTENDTIEELDISCNRITTPGALEFAKHGLKKNKGLCVLKMGQNPITNQGAIGLLKAILDNKEIPLRSFDLKDLVVEREFMDVVHEIKKERRIFTVRVGHVTQGKLLEGGEEQLADDNPLEVLLIFMTEKNLRLVDLFKAFDKDQSLSLTRDEFIQGLSSVNTPLSVDQMDTLIDMLDKDGDGEVDIVEILSVNKDYKDLKMKAKKKVAKERDERKRKRQQKEAMKNIVRFMEEGDIKETAEAASQTDDLEVNIEKDKSPSPGLFKLPKITLITGKKRWDNLKDKLKGGGLGKLAKAAAKSE</sequence>
<dbReference type="PANTHER" id="PTHR24114:SF2">
    <property type="entry name" value="F-BOX DOMAIN-CONTAINING PROTEIN-RELATED"/>
    <property type="match status" value="1"/>
</dbReference>
<evidence type="ECO:0000256" key="3">
    <source>
        <dbReference type="SAM" id="MobiDB-lite"/>
    </source>
</evidence>
<feature type="region of interest" description="Disordered" evidence="3">
    <location>
        <begin position="19"/>
        <end position="61"/>
    </location>
</feature>
<gene>
    <name evidence="6" type="primary">LOC106153772</name>
</gene>
<organism evidence="5 6">
    <name type="scientific">Lingula anatina</name>
    <name type="common">Brachiopod</name>
    <name type="synonym">Lingula unguis</name>
    <dbReference type="NCBI Taxonomy" id="7574"/>
    <lineage>
        <taxon>Eukaryota</taxon>
        <taxon>Metazoa</taxon>
        <taxon>Spiralia</taxon>
        <taxon>Lophotrochozoa</taxon>
        <taxon>Brachiopoda</taxon>
        <taxon>Linguliformea</taxon>
        <taxon>Lingulata</taxon>
        <taxon>Lingulida</taxon>
        <taxon>Linguloidea</taxon>
        <taxon>Lingulidae</taxon>
        <taxon>Lingula</taxon>
    </lineage>
</organism>
<dbReference type="Gene3D" id="1.10.238.10">
    <property type="entry name" value="EF-hand"/>
    <property type="match status" value="1"/>
</dbReference>
<accession>A0A1S3HCS2</accession>
<dbReference type="Pfam" id="PF13516">
    <property type="entry name" value="LRR_6"/>
    <property type="match status" value="4"/>
</dbReference>
<dbReference type="InterPro" id="IPR002048">
    <property type="entry name" value="EF_hand_dom"/>
</dbReference>
<evidence type="ECO:0000313" key="5">
    <source>
        <dbReference type="Proteomes" id="UP000085678"/>
    </source>
</evidence>
<dbReference type="GeneID" id="106153772"/>
<keyword evidence="5" id="KW-1185">Reference proteome</keyword>
<keyword evidence="2" id="KW-0175">Coiled coil</keyword>
<dbReference type="Gene3D" id="3.80.10.10">
    <property type="entry name" value="Ribonuclease Inhibitor"/>
    <property type="match status" value="3"/>
</dbReference>
<evidence type="ECO:0000259" key="4">
    <source>
        <dbReference type="PROSITE" id="PS50222"/>
    </source>
</evidence>
<dbReference type="PANTHER" id="PTHR24114">
    <property type="entry name" value="LEUCINE RICH REPEAT FAMILY PROTEIN"/>
    <property type="match status" value="1"/>
</dbReference>
<dbReference type="SMART" id="SM00054">
    <property type="entry name" value="EFh"/>
    <property type="match status" value="2"/>
</dbReference>
<dbReference type="PROSITE" id="PS00018">
    <property type="entry name" value="EF_HAND_1"/>
    <property type="match status" value="1"/>
</dbReference>
<feature type="coiled-coil region" evidence="2">
    <location>
        <begin position="537"/>
        <end position="571"/>
    </location>
</feature>
<keyword evidence="1" id="KW-0106">Calcium</keyword>
<dbReference type="SMART" id="SM00368">
    <property type="entry name" value="LRR_RI"/>
    <property type="match status" value="7"/>
</dbReference>
<evidence type="ECO:0000313" key="6">
    <source>
        <dbReference type="RefSeq" id="XP_013383326.1"/>
    </source>
</evidence>
<dbReference type="SUPFAM" id="SSF47473">
    <property type="entry name" value="EF-hand"/>
    <property type="match status" value="1"/>
</dbReference>
<feature type="domain" description="EF-hand" evidence="4">
    <location>
        <begin position="508"/>
        <end position="543"/>
    </location>
</feature>
<evidence type="ECO:0000256" key="1">
    <source>
        <dbReference type="ARBA" id="ARBA00022837"/>
    </source>
</evidence>
<dbReference type="Pfam" id="PF13499">
    <property type="entry name" value="EF-hand_7"/>
    <property type="match status" value="1"/>
</dbReference>
<name>A0A1S3HCS2_LINAN</name>
<dbReference type="RefSeq" id="XP_013383326.1">
    <property type="nucleotide sequence ID" value="XM_013527872.1"/>
</dbReference>
<dbReference type="SUPFAM" id="SSF52047">
    <property type="entry name" value="RNI-like"/>
    <property type="match status" value="1"/>
</dbReference>
<dbReference type="InterPro" id="IPR052394">
    <property type="entry name" value="LRR-containing"/>
</dbReference>
<reference evidence="6" key="1">
    <citation type="submission" date="2025-08" db="UniProtKB">
        <authorList>
            <consortium name="RefSeq"/>
        </authorList>
    </citation>
    <scope>IDENTIFICATION</scope>
    <source>
        <tissue evidence="6">Gonads</tissue>
    </source>
</reference>
<dbReference type="InterPro" id="IPR011992">
    <property type="entry name" value="EF-hand-dom_pair"/>
</dbReference>
<feature type="domain" description="EF-hand" evidence="4">
    <location>
        <begin position="472"/>
        <end position="507"/>
    </location>
</feature>
<dbReference type="KEGG" id="lak:106153772"/>
<dbReference type="Proteomes" id="UP000085678">
    <property type="component" value="Unplaced"/>
</dbReference>